<gene>
    <name evidence="6" type="ORF">TCEB3V08_LOCUS5413</name>
</gene>
<sequence>MGSKVEYVESSHIYATNYIRNSKAIGVLWGIFTICYAIIGVVAFVTPEWIGETLEAEYPGRFGLWARCYFRTASEVSGGAEDCRGSLDDLGSIPSAAFKAATIFVGLSVVLSFLAICSMLLFFFFQSTTVFHICGWVQVLSVKRSADSGGVGETHTSLLSRCGPSTVGELSAVSQHQRSQEMLIFQVVPGHFTLFGCNEELTYYLYKIQQTAWQLFSGTTCFYYVQYIFLKLNVSTSVAIPKFMKKIQKSLYGTVRFTVPAT</sequence>
<dbReference type="GO" id="GO:0007605">
    <property type="term" value="P:sensory perception of sound"/>
    <property type="evidence" value="ECO:0007669"/>
    <property type="project" value="TreeGrafter"/>
</dbReference>
<dbReference type="GO" id="GO:0005886">
    <property type="term" value="C:plasma membrane"/>
    <property type="evidence" value="ECO:0007669"/>
    <property type="project" value="TreeGrafter"/>
</dbReference>
<keyword evidence="3 5" id="KW-1133">Transmembrane helix</keyword>
<protein>
    <submittedName>
        <fullName evidence="6">Uncharacterized protein</fullName>
    </submittedName>
</protein>
<name>A0A7R9CRV8_TIMCR</name>
<feature type="transmembrane region" description="Helical" evidence="5">
    <location>
        <begin position="24"/>
        <end position="45"/>
    </location>
</feature>
<evidence type="ECO:0000256" key="3">
    <source>
        <dbReference type="ARBA" id="ARBA00022989"/>
    </source>
</evidence>
<evidence type="ECO:0000256" key="1">
    <source>
        <dbReference type="ARBA" id="ARBA00004141"/>
    </source>
</evidence>
<evidence type="ECO:0000256" key="5">
    <source>
        <dbReference type="SAM" id="Phobius"/>
    </source>
</evidence>
<dbReference type="InterPro" id="IPR019372">
    <property type="entry name" value="LHFPL"/>
</dbReference>
<organism evidence="6">
    <name type="scientific">Timema cristinae</name>
    <name type="common">Walking stick</name>
    <dbReference type="NCBI Taxonomy" id="61476"/>
    <lineage>
        <taxon>Eukaryota</taxon>
        <taxon>Metazoa</taxon>
        <taxon>Ecdysozoa</taxon>
        <taxon>Arthropoda</taxon>
        <taxon>Hexapoda</taxon>
        <taxon>Insecta</taxon>
        <taxon>Pterygota</taxon>
        <taxon>Neoptera</taxon>
        <taxon>Polyneoptera</taxon>
        <taxon>Phasmatodea</taxon>
        <taxon>Timematodea</taxon>
        <taxon>Timematoidea</taxon>
        <taxon>Timematidae</taxon>
        <taxon>Timema</taxon>
    </lineage>
</organism>
<proteinExistence type="predicted"/>
<dbReference type="PANTHER" id="PTHR12489">
    <property type="entry name" value="LIPOMA HMGIC FUSION PARTNER-LIKE PROTEIN"/>
    <property type="match status" value="1"/>
</dbReference>
<accession>A0A7R9CRV8</accession>
<dbReference type="PANTHER" id="PTHR12489:SF1">
    <property type="entry name" value="LP10272P"/>
    <property type="match status" value="1"/>
</dbReference>
<dbReference type="AlphaFoldDB" id="A0A7R9CRV8"/>
<reference evidence="6" key="1">
    <citation type="submission" date="2020-11" db="EMBL/GenBank/DDBJ databases">
        <authorList>
            <person name="Tran Van P."/>
        </authorList>
    </citation>
    <scope>NUCLEOTIDE SEQUENCE</scope>
</reference>
<feature type="transmembrane region" description="Helical" evidence="5">
    <location>
        <begin position="100"/>
        <end position="125"/>
    </location>
</feature>
<keyword evidence="2 5" id="KW-0812">Transmembrane</keyword>
<evidence type="ECO:0000256" key="4">
    <source>
        <dbReference type="ARBA" id="ARBA00023136"/>
    </source>
</evidence>
<dbReference type="EMBL" id="OC318024">
    <property type="protein sequence ID" value="CAD7400237.1"/>
    <property type="molecule type" value="Genomic_DNA"/>
</dbReference>
<dbReference type="Pfam" id="PF10242">
    <property type="entry name" value="L_HMGIC_fpl"/>
    <property type="match status" value="1"/>
</dbReference>
<evidence type="ECO:0000256" key="2">
    <source>
        <dbReference type="ARBA" id="ARBA00022692"/>
    </source>
</evidence>
<keyword evidence="4 5" id="KW-0472">Membrane</keyword>
<comment type="subcellular location">
    <subcellularLocation>
        <location evidence="1">Membrane</location>
        <topology evidence="1">Multi-pass membrane protein</topology>
    </subcellularLocation>
</comment>
<evidence type="ECO:0000313" key="6">
    <source>
        <dbReference type="EMBL" id="CAD7400237.1"/>
    </source>
</evidence>